<dbReference type="GO" id="GO:0005615">
    <property type="term" value="C:extracellular space"/>
    <property type="evidence" value="ECO:0007669"/>
    <property type="project" value="TreeGrafter"/>
</dbReference>
<protein>
    <submittedName>
        <fullName evidence="1">Uncharacterized protein</fullName>
    </submittedName>
</protein>
<dbReference type="PANTHER" id="PTHR10974:SF6">
    <property type="entry name" value="PROTEIN CBG19234"/>
    <property type="match status" value="1"/>
</dbReference>
<proteinExistence type="predicted"/>
<gene>
    <name evidence="1" type="ORF">WR25_22337</name>
</gene>
<dbReference type="STRING" id="2018661.A0A2A2LBL0"/>
<sequence>MENPNPFEIVIIEGALRDPKTNQGKDVIKEAIENKRLWVNADAYIVRCKKNKAIVWEKPFPGMRDITKEKNTVAEAKDIEEFDDFGRKLKMKPRKMPDRYSIDILGFDSTARSMFFRHLPRTVDTMNKLGYHFFYGYNKNWTYGPCKDGDQIQKEFVDLWYRFAHKYKDICHFGFTFVTTLTHEVGLTLETLDEYLAGRLAQLHLSGALDNSLSIIMGDHGNRIGLQQYSYSGRIEERMPLMAIRLPNNFAKTYPTEYGHFIKNKYKLVSNFDVHQMLKDIALMRLGKSDVSREGRGISLFTEIPRNRTCREAYIAYNFCMCLIDQSNVTKPYKNRESKSKEERTKVAKIIENCNSSGELEAEFGFSMAKNPP</sequence>
<dbReference type="InterPro" id="IPR004245">
    <property type="entry name" value="DUF229"/>
</dbReference>
<dbReference type="Gene3D" id="3.40.720.10">
    <property type="entry name" value="Alkaline Phosphatase, subunit A"/>
    <property type="match status" value="1"/>
</dbReference>
<organism evidence="1 2">
    <name type="scientific">Diploscapter pachys</name>
    <dbReference type="NCBI Taxonomy" id="2018661"/>
    <lineage>
        <taxon>Eukaryota</taxon>
        <taxon>Metazoa</taxon>
        <taxon>Ecdysozoa</taxon>
        <taxon>Nematoda</taxon>
        <taxon>Chromadorea</taxon>
        <taxon>Rhabditida</taxon>
        <taxon>Rhabditina</taxon>
        <taxon>Rhabditomorpha</taxon>
        <taxon>Rhabditoidea</taxon>
        <taxon>Rhabditidae</taxon>
        <taxon>Diploscapter</taxon>
    </lineage>
</organism>
<name>A0A2A2LBL0_9BILA</name>
<dbReference type="InterPro" id="IPR017850">
    <property type="entry name" value="Alkaline_phosphatase_core_sf"/>
</dbReference>
<evidence type="ECO:0000313" key="2">
    <source>
        <dbReference type="Proteomes" id="UP000218231"/>
    </source>
</evidence>
<keyword evidence="2" id="KW-1185">Reference proteome</keyword>
<dbReference type="PANTHER" id="PTHR10974">
    <property type="entry name" value="FI08016P-RELATED"/>
    <property type="match status" value="1"/>
</dbReference>
<dbReference type="Pfam" id="PF02995">
    <property type="entry name" value="DUF229"/>
    <property type="match status" value="2"/>
</dbReference>
<dbReference type="Proteomes" id="UP000218231">
    <property type="component" value="Unassembled WGS sequence"/>
</dbReference>
<dbReference type="AlphaFoldDB" id="A0A2A2LBL0"/>
<comment type="caution">
    <text evidence="1">The sequence shown here is derived from an EMBL/GenBank/DDBJ whole genome shotgun (WGS) entry which is preliminary data.</text>
</comment>
<accession>A0A2A2LBL0</accession>
<dbReference type="OrthoDB" id="413313at2759"/>
<evidence type="ECO:0000313" key="1">
    <source>
        <dbReference type="EMBL" id="PAV83589.1"/>
    </source>
</evidence>
<dbReference type="EMBL" id="LIAE01006945">
    <property type="protein sequence ID" value="PAV83589.1"/>
    <property type="molecule type" value="Genomic_DNA"/>
</dbReference>
<reference evidence="1 2" key="1">
    <citation type="journal article" date="2017" name="Curr. Biol.">
        <title>Genome architecture and evolution of a unichromosomal asexual nematode.</title>
        <authorList>
            <person name="Fradin H."/>
            <person name="Zegar C."/>
            <person name="Gutwein M."/>
            <person name="Lucas J."/>
            <person name="Kovtun M."/>
            <person name="Corcoran D."/>
            <person name="Baugh L.R."/>
            <person name="Kiontke K."/>
            <person name="Gunsalus K."/>
            <person name="Fitch D.H."/>
            <person name="Piano F."/>
        </authorList>
    </citation>
    <scope>NUCLEOTIDE SEQUENCE [LARGE SCALE GENOMIC DNA]</scope>
    <source>
        <strain evidence="1">PF1309</strain>
    </source>
</reference>